<dbReference type="EMBL" id="JADCKQ010000005">
    <property type="protein sequence ID" value="MBI1493576.1"/>
    <property type="molecule type" value="Genomic_DNA"/>
</dbReference>
<accession>A0A8J7IMT3</accession>
<dbReference type="Pfam" id="PF13279">
    <property type="entry name" value="4HBT_2"/>
    <property type="match status" value="1"/>
</dbReference>
<name>A0A8J7IMT3_9RHOB</name>
<dbReference type="CDD" id="cd00586">
    <property type="entry name" value="4HBT"/>
    <property type="match status" value="1"/>
</dbReference>
<comment type="caution">
    <text evidence="1">The sequence shown here is derived from an EMBL/GenBank/DDBJ whole genome shotgun (WGS) entry which is preliminary data.</text>
</comment>
<evidence type="ECO:0000313" key="2">
    <source>
        <dbReference type="Proteomes" id="UP000640583"/>
    </source>
</evidence>
<dbReference type="Proteomes" id="UP000640583">
    <property type="component" value="Unassembled WGS sequence"/>
</dbReference>
<dbReference type="SUPFAM" id="SSF54637">
    <property type="entry name" value="Thioesterase/thiol ester dehydrase-isomerase"/>
    <property type="match status" value="1"/>
</dbReference>
<gene>
    <name evidence="1" type="ORF">H1D41_08030</name>
</gene>
<reference evidence="1" key="1">
    <citation type="submission" date="2020-10" db="EMBL/GenBank/DDBJ databases">
        <title>Paenihalocynthiibacter styelae gen. nov., sp. nov., isolated from stalked sea squirt Styela clava.</title>
        <authorList>
            <person name="Kim Y.-O."/>
            <person name="Yoon J.-H."/>
        </authorList>
    </citation>
    <scope>NUCLEOTIDE SEQUENCE</scope>
    <source>
        <strain evidence="1">MYP1-1</strain>
    </source>
</reference>
<dbReference type="RefSeq" id="WP_324250270.1">
    <property type="nucleotide sequence ID" value="NZ_JADCKQ010000005.1"/>
</dbReference>
<organism evidence="1 2">
    <name type="scientific">Halocynthiibacter styelae</name>
    <dbReference type="NCBI Taxonomy" id="2761955"/>
    <lineage>
        <taxon>Bacteria</taxon>
        <taxon>Pseudomonadati</taxon>
        <taxon>Pseudomonadota</taxon>
        <taxon>Alphaproteobacteria</taxon>
        <taxon>Rhodobacterales</taxon>
        <taxon>Paracoccaceae</taxon>
        <taxon>Halocynthiibacter</taxon>
    </lineage>
</organism>
<dbReference type="Gene3D" id="3.10.129.10">
    <property type="entry name" value="Hotdog Thioesterase"/>
    <property type="match status" value="1"/>
</dbReference>
<proteinExistence type="predicted"/>
<sequence length="135" mass="15346">MLYTRKQKIKFKHCDPAGIVFYPRYFEMINDTVEAWFDEALELSFATIHPDHGVPTGEIQTRFTAPSRLGDVLNISLEIQRIGTASLGLHLEAECEGEARFMTSLTLVYVDAQGKSEPWPDALRARILSDMEKNQ</sequence>
<dbReference type="AlphaFoldDB" id="A0A8J7IMT3"/>
<keyword evidence="2" id="KW-1185">Reference proteome</keyword>
<evidence type="ECO:0000313" key="1">
    <source>
        <dbReference type="EMBL" id="MBI1493576.1"/>
    </source>
</evidence>
<dbReference type="InterPro" id="IPR029069">
    <property type="entry name" value="HotDog_dom_sf"/>
</dbReference>
<protein>
    <submittedName>
        <fullName evidence="1">Acyl-CoA thioesterase</fullName>
    </submittedName>
</protein>